<dbReference type="EMBL" id="CP048882">
    <property type="protein sequence ID" value="QPP08509.1"/>
    <property type="molecule type" value="Genomic_DNA"/>
</dbReference>
<organism evidence="2 3">
    <name type="scientific">Streptomyces bathyalis</name>
    <dbReference type="NCBI Taxonomy" id="2710756"/>
    <lineage>
        <taxon>Bacteria</taxon>
        <taxon>Bacillati</taxon>
        <taxon>Actinomycetota</taxon>
        <taxon>Actinomycetes</taxon>
        <taxon>Kitasatosporales</taxon>
        <taxon>Streptomycetaceae</taxon>
        <taxon>Streptomyces</taxon>
    </lineage>
</organism>
<dbReference type="InterPro" id="IPR034660">
    <property type="entry name" value="DinB/YfiT-like"/>
</dbReference>
<accession>A0A7T1T8V3</accession>
<evidence type="ECO:0000313" key="2">
    <source>
        <dbReference type="EMBL" id="QPP08509.1"/>
    </source>
</evidence>
<dbReference type="InterPro" id="IPR017520">
    <property type="entry name" value="CHP03086"/>
</dbReference>
<evidence type="ECO:0000259" key="1">
    <source>
        <dbReference type="Pfam" id="PF11716"/>
    </source>
</evidence>
<evidence type="ECO:0000313" key="3">
    <source>
        <dbReference type="Proteomes" id="UP000595046"/>
    </source>
</evidence>
<proteinExistence type="predicted"/>
<dbReference type="KEGG" id="sbat:G4Z16_21280"/>
<dbReference type="Proteomes" id="UP000595046">
    <property type="component" value="Chromosome"/>
</dbReference>
<gene>
    <name evidence="2" type="ORF">G4Z16_21280</name>
</gene>
<dbReference type="InterPro" id="IPR017517">
    <property type="entry name" value="Maleyloyr_isom"/>
</dbReference>
<dbReference type="NCBIfam" id="TIGR03086">
    <property type="entry name" value="TIGR03086 family metal-binding protein"/>
    <property type="match status" value="1"/>
</dbReference>
<dbReference type="InterPro" id="IPR024344">
    <property type="entry name" value="MDMPI_metal-binding"/>
</dbReference>
<dbReference type="SUPFAM" id="SSF109854">
    <property type="entry name" value="DinB/YfiT-like putative metalloenzymes"/>
    <property type="match status" value="1"/>
</dbReference>
<dbReference type="NCBIfam" id="TIGR03083">
    <property type="entry name" value="maleylpyruvate isomerase family mycothiol-dependent enzyme"/>
    <property type="match status" value="1"/>
</dbReference>
<sequence length="218" mass="22507">MDDGTPNAGAALLERALGYALCAVRPVTAPALNRRTPCGRWDLRALLWHTSDSLAALCEGIEDGYVGLEPPPAPAGGGVGRGADDPASAFRAAASRLMGAWAGSGSPAGRLVAIDDMPLTAAALARTGALEIAVHGWDIAQATGLPRPVPAALATELMRTARQLVPRPEARHPLFGAPIRVPAEADPSDRLVAFLGRDPYGTWRGQDRGGAEGRAAQA</sequence>
<dbReference type="GO" id="GO:0046872">
    <property type="term" value="F:metal ion binding"/>
    <property type="evidence" value="ECO:0007669"/>
    <property type="project" value="InterPro"/>
</dbReference>
<dbReference type="AlphaFoldDB" id="A0A7T1T8V3"/>
<reference evidence="3" key="1">
    <citation type="submission" date="2020-02" db="EMBL/GenBank/DDBJ databases">
        <title>Streptomyces sp. ASO4wet.</title>
        <authorList>
            <person name="Risdian C."/>
            <person name="Landwehr W."/>
            <person name="Schupp P."/>
            <person name="Wink J."/>
        </authorList>
    </citation>
    <scope>NUCLEOTIDE SEQUENCE [LARGE SCALE GENOMIC DNA]</scope>
    <source>
        <strain evidence="3">ASO4wet</strain>
    </source>
</reference>
<feature type="domain" description="Mycothiol-dependent maleylpyruvate isomerase metal-binding" evidence="1">
    <location>
        <begin position="23"/>
        <end position="140"/>
    </location>
</feature>
<protein>
    <submittedName>
        <fullName evidence="2">TIGR03086 family protein</fullName>
    </submittedName>
</protein>
<name>A0A7T1T8V3_9ACTN</name>
<keyword evidence="3" id="KW-1185">Reference proteome</keyword>
<dbReference type="Pfam" id="PF11716">
    <property type="entry name" value="MDMPI_N"/>
    <property type="match status" value="1"/>
</dbReference>
<dbReference type="Gene3D" id="1.20.120.450">
    <property type="entry name" value="dinb family like domain"/>
    <property type="match status" value="1"/>
</dbReference>
<dbReference type="RefSeq" id="WP_197352305.1">
    <property type="nucleotide sequence ID" value="NZ_CP048882.1"/>
</dbReference>